<feature type="transmembrane region" description="Helical" evidence="1">
    <location>
        <begin position="52"/>
        <end position="72"/>
    </location>
</feature>
<dbReference type="RefSeq" id="WP_189631069.1">
    <property type="nucleotide sequence ID" value="NZ_BNAG01000004.1"/>
</dbReference>
<dbReference type="Gene3D" id="3.30.565.10">
    <property type="entry name" value="Histidine kinase-like ATPase, C-terminal domain"/>
    <property type="match status" value="1"/>
</dbReference>
<dbReference type="InterPro" id="IPR036890">
    <property type="entry name" value="HATPase_C_sf"/>
</dbReference>
<name>A0ABQ3IBX0_9BACT</name>
<accession>A0ABQ3IBX0</accession>
<gene>
    <name evidence="3" type="ORF">GCM10011340_29620</name>
</gene>
<dbReference type="GO" id="GO:0016301">
    <property type="term" value="F:kinase activity"/>
    <property type="evidence" value="ECO:0007669"/>
    <property type="project" value="UniProtKB-KW"/>
</dbReference>
<evidence type="ECO:0000313" key="4">
    <source>
        <dbReference type="Proteomes" id="UP000658258"/>
    </source>
</evidence>
<comment type="caution">
    <text evidence="3">The sequence shown here is derived from an EMBL/GenBank/DDBJ whole genome shotgun (WGS) entry which is preliminary data.</text>
</comment>
<organism evidence="3 4">
    <name type="scientific">Roseivirga thermotolerans</name>
    <dbReference type="NCBI Taxonomy" id="1758176"/>
    <lineage>
        <taxon>Bacteria</taxon>
        <taxon>Pseudomonadati</taxon>
        <taxon>Bacteroidota</taxon>
        <taxon>Cytophagia</taxon>
        <taxon>Cytophagales</taxon>
        <taxon>Roseivirgaceae</taxon>
        <taxon>Roseivirga</taxon>
    </lineage>
</organism>
<sequence length="353" mass="41597">MSKPRLENLLFNSPRIVWHLVFWAVYILFFGIVYGSFEEKYAQQILIQSTDALVQLPAVYLTLYVLMPVYLFRQRYARFFGWLIVLILTFSMLAWIGYLLVQQPLFWPEDTYRSPIINIGKILKFTTKIYPVVFLAVVIKWFKYWYLEQKKNQQLVEDKLEAELKFLKAQIHPHFLFNTLNNLYALTLKRSKDAPEVVLKLSELLDYMLYECNADKIPLSKEVRLLQGYIELEKIRYGERLNVSFNMTKENGEKMIAPLVILPFVENAFKHGASEELEDSWISIDIASKDKSLTLKVENSKSNHTDSEDHFSYKEGIGLKNVKRRLEILYPEQHELNIHESSDSFLVVLKLNF</sequence>
<feature type="transmembrane region" description="Helical" evidence="1">
    <location>
        <begin position="79"/>
        <end position="101"/>
    </location>
</feature>
<keyword evidence="3" id="KW-0808">Transferase</keyword>
<dbReference type="PANTHER" id="PTHR34220:SF7">
    <property type="entry name" value="SENSOR HISTIDINE KINASE YPDA"/>
    <property type="match status" value="1"/>
</dbReference>
<proteinExistence type="predicted"/>
<keyword evidence="4" id="KW-1185">Reference proteome</keyword>
<keyword evidence="3" id="KW-0418">Kinase</keyword>
<protein>
    <submittedName>
        <fullName evidence="3">Sensor histidine kinase</fullName>
    </submittedName>
</protein>
<keyword evidence="1" id="KW-0812">Transmembrane</keyword>
<reference evidence="4" key="1">
    <citation type="journal article" date="2019" name="Int. J. Syst. Evol. Microbiol.">
        <title>The Global Catalogue of Microorganisms (GCM) 10K type strain sequencing project: providing services to taxonomists for standard genome sequencing and annotation.</title>
        <authorList>
            <consortium name="The Broad Institute Genomics Platform"/>
            <consortium name="The Broad Institute Genome Sequencing Center for Infectious Disease"/>
            <person name="Wu L."/>
            <person name="Ma J."/>
        </authorList>
    </citation>
    <scope>NUCLEOTIDE SEQUENCE [LARGE SCALE GENOMIC DNA]</scope>
    <source>
        <strain evidence="4">CGMCC 1.15111</strain>
    </source>
</reference>
<dbReference type="InterPro" id="IPR010559">
    <property type="entry name" value="Sig_transdc_His_kin_internal"/>
</dbReference>
<keyword evidence="1" id="KW-0472">Membrane</keyword>
<evidence type="ECO:0000259" key="2">
    <source>
        <dbReference type="Pfam" id="PF06580"/>
    </source>
</evidence>
<dbReference type="PANTHER" id="PTHR34220">
    <property type="entry name" value="SENSOR HISTIDINE KINASE YPDA"/>
    <property type="match status" value="1"/>
</dbReference>
<dbReference type="InterPro" id="IPR050640">
    <property type="entry name" value="Bact_2-comp_sensor_kinase"/>
</dbReference>
<evidence type="ECO:0000313" key="3">
    <source>
        <dbReference type="EMBL" id="GHE71670.1"/>
    </source>
</evidence>
<feature type="transmembrane region" description="Helical" evidence="1">
    <location>
        <begin position="16"/>
        <end position="37"/>
    </location>
</feature>
<dbReference type="Proteomes" id="UP000658258">
    <property type="component" value="Unassembled WGS sequence"/>
</dbReference>
<feature type="domain" description="Signal transduction histidine kinase internal region" evidence="2">
    <location>
        <begin position="162"/>
        <end position="241"/>
    </location>
</feature>
<dbReference type="Pfam" id="PF06580">
    <property type="entry name" value="His_kinase"/>
    <property type="match status" value="1"/>
</dbReference>
<evidence type="ECO:0000256" key="1">
    <source>
        <dbReference type="SAM" id="Phobius"/>
    </source>
</evidence>
<keyword evidence="1" id="KW-1133">Transmembrane helix</keyword>
<dbReference type="EMBL" id="BNAG01000004">
    <property type="protein sequence ID" value="GHE71670.1"/>
    <property type="molecule type" value="Genomic_DNA"/>
</dbReference>